<evidence type="ECO:0000313" key="2">
    <source>
        <dbReference type="Proteomes" id="UP000091846"/>
    </source>
</evidence>
<organism evidence="1 2">
    <name type="scientific">Mycobacterium colombiense</name>
    <dbReference type="NCBI Taxonomy" id="339268"/>
    <lineage>
        <taxon>Bacteria</taxon>
        <taxon>Bacillati</taxon>
        <taxon>Actinomycetota</taxon>
        <taxon>Actinomycetes</taxon>
        <taxon>Mycobacteriales</taxon>
        <taxon>Mycobacteriaceae</taxon>
        <taxon>Mycobacterium</taxon>
        <taxon>Mycobacterium avium complex (MAC)</taxon>
    </lineage>
</organism>
<dbReference type="PROSITE" id="PS51257">
    <property type="entry name" value="PROKAR_LIPOPROTEIN"/>
    <property type="match status" value="1"/>
</dbReference>
<name>A0A1A2Z528_9MYCO</name>
<dbReference type="OrthoDB" id="166978at2"/>
<gene>
    <name evidence="1" type="ORF">A5708_16450</name>
</gene>
<dbReference type="Proteomes" id="UP000091846">
    <property type="component" value="Unassembled WGS sequence"/>
</dbReference>
<comment type="caution">
    <text evidence="1">The sequence shown here is derived from an EMBL/GenBank/DDBJ whole genome shotgun (WGS) entry which is preliminary data.</text>
</comment>
<dbReference type="EMBL" id="LZKI01000037">
    <property type="protein sequence ID" value="OBI44768.1"/>
    <property type="molecule type" value="Genomic_DNA"/>
</dbReference>
<reference evidence="1 2" key="1">
    <citation type="submission" date="2016-06" db="EMBL/GenBank/DDBJ databases">
        <authorList>
            <person name="Kjaerup R.B."/>
            <person name="Dalgaard T.S."/>
            <person name="Juul-Madsen H.R."/>
        </authorList>
    </citation>
    <scope>NUCLEOTIDE SEQUENCE [LARGE SCALE GENOMIC DNA]</scope>
    <source>
        <strain evidence="1 2">E1334</strain>
    </source>
</reference>
<sequence>MRPGAAAVAGVALFLAGCGGSTQTTMTVTSTVPAETKTVTMTVAPPPPPGPKTSIENNGTFIVNKDIAAGTYRTDGGKYGCYWARLRSFNTNDIIDNNVGDGPQVVRILPTDTAFMTRSCGTWQKID</sequence>
<evidence type="ECO:0000313" key="1">
    <source>
        <dbReference type="EMBL" id="OBI44768.1"/>
    </source>
</evidence>
<dbReference type="AlphaFoldDB" id="A0A1A2Z528"/>
<dbReference type="RefSeq" id="WP_065027614.1">
    <property type="nucleotide sequence ID" value="NZ_LZKI01000037.1"/>
</dbReference>
<protein>
    <recommendedName>
        <fullName evidence="3">Lipoprotein</fullName>
    </recommendedName>
</protein>
<proteinExistence type="predicted"/>
<accession>A0A1A2Z528</accession>
<evidence type="ECO:0008006" key="3">
    <source>
        <dbReference type="Google" id="ProtNLM"/>
    </source>
</evidence>